<dbReference type="Proteomes" id="UP000813463">
    <property type="component" value="Chromosome 3"/>
</dbReference>
<dbReference type="PANTHER" id="PTHR48462">
    <property type="entry name" value="PROTEIN, PUTATIVE-RELATED"/>
    <property type="match status" value="1"/>
</dbReference>
<accession>A0ABM3RJ61</accession>
<dbReference type="GeneID" id="130470076"/>
<dbReference type="RefSeq" id="XP_056695632.1">
    <property type="nucleotide sequence ID" value="XM_056839654.1"/>
</dbReference>
<gene>
    <name evidence="2" type="primary">LOC130470076</name>
</gene>
<evidence type="ECO:0000313" key="1">
    <source>
        <dbReference type="Proteomes" id="UP000813463"/>
    </source>
</evidence>
<protein>
    <recommendedName>
        <fullName evidence="3">Reverse transcriptase domain-containing protein</fullName>
    </recommendedName>
</protein>
<evidence type="ECO:0000313" key="2">
    <source>
        <dbReference type="RefSeq" id="XP_056695632.1"/>
    </source>
</evidence>
<sequence length="303" mass="33627">MLREVRLRCQGISRWVEFCYSTPSRLYYGEHTLWSSQGAQHGDPLGPLLFALVLQPLLCKIRDTFDVCLQPWYLDDGTTIGDTLVVGKVLQLIMEEGPCLGLHLNVEKTEVLWPVEDPRSRAVGVFPPDIARPLHCVKLLGGPVSSNPVFIGELVMQRMTKTIGLMDKVAQLDDPRCEMLLLRACTGISKLYFALCTCPSAIFEAAQRTFDEALRSSLERIVTASGSGFGDWQWRLATLPFSFGGLGVYSVGDVRHYAFLASRLQSFGLQTKLLRHVGFVGPGRAFEDALKSTFSLSPRQSAL</sequence>
<name>A0ABM3RJ61_SPIOL</name>
<proteinExistence type="predicted"/>
<evidence type="ECO:0008006" key="3">
    <source>
        <dbReference type="Google" id="ProtNLM"/>
    </source>
</evidence>
<reference evidence="2" key="2">
    <citation type="submission" date="2025-08" db="UniProtKB">
        <authorList>
            <consortium name="RefSeq"/>
        </authorList>
    </citation>
    <scope>IDENTIFICATION</scope>
    <source>
        <tissue evidence="2">Leaf</tissue>
    </source>
</reference>
<reference evidence="1" key="1">
    <citation type="journal article" date="2021" name="Nat. Commun.">
        <title>Genomic analyses provide insights into spinach domestication and the genetic basis of agronomic traits.</title>
        <authorList>
            <person name="Cai X."/>
            <person name="Sun X."/>
            <person name="Xu C."/>
            <person name="Sun H."/>
            <person name="Wang X."/>
            <person name="Ge C."/>
            <person name="Zhang Z."/>
            <person name="Wang Q."/>
            <person name="Fei Z."/>
            <person name="Jiao C."/>
            <person name="Wang Q."/>
        </authorList>
    </citation>
    <scope>NUCLEOTIDE SEQUENCE [LARGE SCALE GENOMIC DNA]</scope>
    <source>
        <strain evidence="1">cv. Varoflay</strain>
    </source>
</reference>
<keyword evidence="1" id="KW-1185">Reference proteome</keyword>
<dbReference type="PANTHER" id="PTHR48462:SF1">
    <property type="entry name" value="PROTEIN, PUTATIVE-RELATED"/>
    <property type="match status" value="1"/>
</dbReference>
<organism evidence="1 2">
    <name type="scientific">Spinacia oleracea</name>
    <name type="common">Spinach</name>
    <dbReference type="NCBI Taxonomy" id="3562"/>
    <lineage>
        <taxon>Eukaryota</taxon>
        <taxon>Viridiplantae</taxon>
        <taxon>Streptophyta</taxon>
        <taxon>Embryophyta</taxon>
        <taxon>Tracheophyta</taxon>
        <taxon>Spermatophyta</taxon>
        <taxon>Magnoliopsida</taxon>
        <taxon>eudicotyledons</taxon>
        <taxon>Gunneridae</taxon>
        <taxon>Pentapetalae</taxon>
        <taxon>Caryophyllales</taxon>
        <taxon>Chenopodiaceae</taxon>
        <taxon>Chenopodioideae</taxon>
        <taxon>Anserineae</taxon>
        <taxon>Spinacia</taxon>
    </lineage>
</organism>